<evidence type="ECO:0000313" key="5">
    <source>
        <dbReference type="Proteomes" id="UP000597762"/>
    </source>
</evidence>
<feature type="compositionally biased region" description="Low complexity" evidence="1">
    <location>
        <begin position="230"/>
        <end position="257"/>
    </location>
</feature>
<name>A0A812AWI8_ACAPH</name>
<comment type="caution">
    <text evidence="4">The sequence shown here is derived from an EMBL/GenBank/DDBJ whole genome shotgun (WGS) entry which is preliminary data.</text>
</comment>
<dbReference type="Pfam" id="PF00092">
    <property type="entry name" value="VWA"/>
    <property type="match status" value="2"/>
</dbReference>
<keyword evidence="2" id="KW-0732">Signal</keyword>
<dbReference type="Gene3D" id="3.40.50.410">
    <property type="entry name" value="von Willebrand factor, type A domain"/>
    <property type="match status" value="2"/>
</dbReference>
<dbReference type="EMBL" id="CAHIKZ030000183">
    <property type="protein sequence ID" value="CAE1158329.1"/>
    <property type="molecule type" value="Genomic_DNA"/>
</dbReference>
<dbReference type="PROSITE" id="PS50234">
    <property type="entry name" value="VWFA"/>
    <property type="match status" value="2"/>
</dbReference>
<feature type="domain" description="VWFA" evidence="3">
    <location>
        <begin position="274"/>
        <end position="451"/>
    </location>
</feature>
<feature type="region of interest" description="Disordered" evidence="1">
    <location>
        <begin position="226"/>
        <end position="258"/>
    </location>
</feature>
<gene>
    <name evidence="4" type="ORF">SPHA_5584</name>
</gene>
<dbReference type="SUPFAM" id="SSF53300">
    <property type="entry name" value="vWA-like"/>
    <property type="match status" value="3"/>
</dbReference>
<evidence type="ECO:0000259" key="3">
    <source>
        <dbReference type="PROSITE" id="PS50234"/>
    </source>
</evidence>
<dbReference type="AlphaFoldDB" id="A0A812AWI8"/>
<dbReference type="CDD" id="cd01450">
    <property type="entry name" value="vWFA_subfamily_ECM"/>
    <property type="match status" value="2"/>
</dbReference>
<accession>A0A812AWI8</accession>
<dbReference type="OrthoDB" id="6022609at2759"/>
<dbReference type="PANTHER" id="PTHR24020:SF84">
    <property type="entry name" value="VWFA DOMAIN-CONTAINING PROTEIN"/>
    <property type="match status" value="1"/>
</dbReference>
<dbReference type="PANTHER" id="PTHR24020">
    <property type="entry name" value="COLLAGEN ALPHA"/>
    <property type="match status" value="1"/>
</dbReference>
<dbReference type="SMART" id="SM00327">
    <property type="entry name" value="VWA"/>
    <property type="match status" value="2"/>
</dbReference>
<keyword evidence="5" id="KW-1185">Reference proteome</keyword>
<feature type="signal peptide" evidence="2">
    <location>
        <begin position="1"/>
        <end position="22"/>
    </location>
</feature>
<dbReference type="InterPro" id="IPR050525">
    <property type="entry name" value="ECM_Assembly_Org"/>
</dbReference>
<reference evidence="4" key="1">
    <citation type="submission" date="2021-01" db="EMBL/GenBank/DDBJ databases">
        <authorList>
            <person name="Li R."/>
            <person name="Bekaert M."/>
        </authorList>
    </citation>
    <scope>NUCLEOTIDE SEQUENCE</scope>
    <source>
        <strain evidence="4">Farmed</strain>
    </source>
</reference>
<sequence>MEKSSYLSLLLFISSLVLGSNGRETSDGHSMNIACWRNPVDIVIVLDSSRSIWALDFKKQLEFVKNLVDQLDVGMGATQTRVGVMSFSNWAQIEINLYESTEKEELKRKIDNIRQLQANTNTGDALRLLRNEAFKLEQGSRPWVRHIALILTDGESQNKTTTQFEARACKDSKIELFAIGIGESVSYRELRGIASNPKSKYFILTSDYDALDRIRHDVVKKTCQPVTPKPTTTLSTRASTTTMTTSTTQTTPPMQTMPKENPIAEEACKNKVADIFVLLDSSSSIRIDEFKKQINFIEEIVKKFDIGPFKTRIGVSVFSHEYYSILKFDQTNDKQEILKIIHSIKYLGGGTAIGKALSEMRLNEFNANSARPGVEKIVILFTDGQSTDADQASFEAKKLKESNVKIFVVGIGPFIDQMELEDIASRPSKDFVHTFDSFDDMFAKGGILSRKTCTVDGQIFVREQEVCNASRMTDVMFMVSNNHFGKKKTNRILKAAAEVVRRVGSRGAFNFGVLFDECLPKQAVKIGSIREERQLVNEIVNFRYGSIASLIRQLQIDEFSPWSNVRHAGLLFLDDTVDLQDPQIKMEIKRAVAKGIQFYPVVIGEDVDIDRVENIIAPKERIIFVKSYDDIPSSLPFGFTDNLCKPEVFKPEIS</sequence>
<dbReference type="Proteomes" id="UP000597762">
    <property type="component" value="Unassembled WGS sequence"/>
</dbReference>
<protein>
    <recommendedName>
        <fullName evidence="3">VWFA domain-containing protein</fullName>
    </recommendedName>
</protein>
<evidence type="ECO:0000256" key="2">
    <source>
        <dbReference type="SAM" id="SignalP"/>
    </source>
</evidence>
<dbReference type="PRINTS" id="PR00453">
    <property type="entry name" value="VWFADOMAIN"/>
</dbReference>
<organism evidence="4 5">
    <name type="scientific">Acanthosepion pharaonis</name>
    <name type="common">Pharaoh cuttlefish</name>
    <name type="synonym">Sepia pharaonis</name>
    <dbReference type="NCBI Taxonomy" id="158019"/>
    <lineage>
        <taxon>Eukaryota</taxon>
        <taxon>Metazoa</taxon>
        <taxon>Spiralia</taxon>
        <taxon>Lophotrochozoa</taxon>
        <taxon>Mollusca</taxon>
        <taxon>Cephalopoda</taxon>
        <taxon>Coleoidea</taxon>
        <taxon>Decapodiformes</taxon>
        <taxon>Sepiida</taxon>
        <taxon>Sepiina</taxon>
        <taxon>Sepiidae</taxon>
        <taxon>Acanthosepion</taxon>
    </lineage>
</organism>
<feature type="chain" id="PRO_5033052606" description="VWFA domain-containing protein" evidence="2">
    <location>
        <begin position="23"/>
        <end position="654"/>
    </location>
</feature>
<evidence type="ECO:0000313" key="4">
    <source>
        <dbReference type="EMBL" id="CAE1158329.1"/>
    </source>
</evidence>
<evidence type="ECO:0000256" key="1">
    <source>
        <dbReference type="SAM" id="MobiDB-lite"/>
    </source>
</evidence>
<dbReference type="InterPro" id="IPR002035">
    <property type="entry name" value="VWF_A"/>
</dbReference>
<proteinExistence type="predicted"/>
<dbReference type="InterPro" id="IPR036465">
    <property type="entry name" value="vWFA_dom_sf"/>
</dbReference>
<feature type="domain" description="VWFA" evidence="3">
    <location>
        <begin position="41"/>
        <end position="218"/>
    </location>
</feature>